<dbReference type="Pfam" id="PF03885">
    <property type="entry name" value="DUF327"/>
    <property type="match status" value="1"/>
</dbReference>
<organism evidence="1 2">
    <name type="scientific">Tigheibacillus halophilus</name>
    <dbReference type="NCBI Taxonomy" id="361280"/>
    <lineage>
        <taxon>Bacteria</taxon>
        <taxon>Bacillati</taxon>
        <taxon>Bacillota</taxon>
        <taxon>Bacilli</taxon>
        <taxon>Bacillales</taxon>
        <taxon>Bacillaceae</taxon>
        <taxon>Tigheibacillus</taxon>
    </lineage>
</organism>
<dbReference type="EMBL" id="JAWDIP010000003">
    <property type="protein sequence ID" value="MDY0394833.1"/>
    <property type="molecule type" value="Genomic_DNA"/>
</dbReference>
<dbReference type="InterPro" id="IPR005585">
    <property type="entry name" value="DUF327"/>
</dbReference>
<name>A0ABU5C691_9BACI</name>
<dbReference type="Gene3D" id="1.20.120.490">
    <property type="entry name" value="Hypothetical protein TM1646-like domain"/>
    <property type="match status" value="1"/>
</dbReference>
<protein>
    <submittedName>
        <fullName evidence="1">DUF327 family protein</fullName>
    </submittedName>
</protein>
<keyword evidence="2" id="KW-1185">Reference proteome</keyword>
<dbReference type="Proteomes" id="UP001281447">
    <property type="component" value="Unassembled WGS sequence"/>
</dbReference>
<evidence type="ECO:0000313" key="1">
    <source>
        <dbReference type="EMBL" id="MDY0394833.1"/>
    </source>
</evidence>
<comment type="caution">
    <text evidence="1">The sequence shown here is derived from an EMBL/GenBank/DDBJ whole genome shotgun (WGS) entry which is preliminary data.</text>
</comment>
<proteinExistence type="predicted"/>
<dbReference type="InterPro" id="IPR024042">
    <property type="entry name" value="TM1646-like_dom_sf"/>
</dbReference>
<accession>A0ABU5C691</accession>
<dbReference type="SUPFAM" id="SSF158397">
    <property type="entry name" value="TM1646-like"/>
    <property type="match status" value="1"/>
</dbReference>
<gene>
    <name evidence="1" type="ORF">RWE15_10630</name>
</gene>
<sequence length="38" mass="4364">MDEKLVKLTEDVLDQEKKTVDLLDTIGEIKGLLVNIYM</sequence>
<reference evidence="1 2" key="1">
    <citation type="submission" date="2023-10" db="EMBL/GenBank/DDBJ databases">
        <title>Virgibacillus halophilus 5B73C genome.</title>
        <authorList>
            <person name="Miliotis G."/>
            <person name="Sengupta P."/>
            <person name="Hameed A."/>
            <person name="Chuvochina M."/>
            <person name="Mcdonagh F."/>
            <person name="Simpson A.C."/>
            <person name="Singh N.K."/>
            <person name="Rekha P.D."/>
            <person name="Raman K."/>
            <person name="Hugenholtz P."/>
            <person name="Venkateswaran K."/>
        </authorList>
    </citation>
    <scope>NUCLEOTIDE SEQUENCE [LARGE SCALE GENOMIC DNA]</scope>
    <source>
        <strain evidence="1 2">5B73C</strain>
    </source>
</reference>
<evidence type="ECO:0000313" key="2">
    <source>
        <dbReference type="Proteomes" id="UP001281447"/>
    </source>
</evidence>